<keyword evidence="9" id="KW-1133">Transmembrane helix</keyword>
<dbReference type="PANTHER" id="PTHR24421:SF10">
    <property type="entry name" value="NITRATE_NITRITE SENSOR PROTEIN NARQ"/>
    <property type="match status" value="1"/>
</dbReference>
<gene>
    <name evidence="13" type="ORF">EEJ31_11775</name>
</gene>
<dbReference type="InterPro" id="IPR003594">
    <property type="entry name" value="HATPase_dom"/>
</dbReference>
<proteinExistence type="predicted"/>
<evidence type="ECO:0000256" key="7">
    <source>
        <dbReference type="ARBA" id="ARBA00022840"/>
    </source>
</evidence>
<name>A0A3M8L0Z7_9MICO</name>
<evidence type="ECO:0000259" key="11">
    <source>
        <dbReference type="Pfam" id="PF07730"/>
    </source>
</evidence>
<dbReference type="InterPro" id="IPR055558">
    <property type="entry name" value="DUF7134"/>
</dbReference>
<dbReference type="Pfam" id="PF02518">
    <property type="entry name" value="HATPase_c"/>
    <property type="match status" value="1"/>
</dbReference>
<keyword evidence="9" id="KW-0472">Membrane</keyword>
<evidence type="ECO:0000256" key="4">
    <source>
        <dbReference type="ARBA" id="ARBA00022679"/>
    </source>
</evidence>
<evidence type="ECO:0000313" key="13">
    <source>
        <dbReference type="EMBL" id="RNE58569.1"/>
    </source>
</evidence>
<dbReference type="GO" id="GO:0046983">
    <property type="term" value="F:protein dimerization activity"/>
    <property type="evidence" value="ECO:0007669"/>
    <property type="project" value="InterPro"/>
</dbReference>
<feature type="transmembrane region" description="Helical" evidence="9">
    <location>
        <begin position="22"/>
        <end position="55"/>
    </location>
</feature>
<feature type="domain" description="Histidine kinase/HSP90-like ATPase" evidence="10">
    <location>
        <begin position="301"/>
        <end position="386"/>
    </location>
</feature>
<evidence type="ECO:0000256" key="3">
    <source>
        <dbReference type="ARBA" id="ARBA00022553"/>
    </source>
</evidence>
<sequence>MQADPVASADVARRRHRLTVDAIVAVMFFVVGTVAGTPASVVGFGVLVLFTAAVALRREAPPAALGLAWPAALLQMASGAGPGFVDIAVLAVLFATSAYGDRVTRLAGLASVAVGSLTAAGYLFLQAHRGAPITAATWASLATLLVGCVAVLGLAWTLGLLLRTWRTARDSRREGLRALEEHRQAQRAVVVEQERSRIARDMHDVVAHSLAVVIAQADGARYARATDAAAVDSALVTISATARAALADVRVLLAQLRQDDTVGPQPTLADLPPLAAQMRAAGLALSWSETGEPLPLGSGAQLAVYRIIQEALTNALRHGAPGGEVRVALGWTGADLAVSIENALDPGRDAAGGDVGHGLPGMRERAVLAGGTLNAEADGDRFRVRVAVPATPAAASARETA</sequence>
<dbReference type="InterPro" id="IPR011712">
    <property type="entry name" value="Sig_transdc_His_kin_sub3_dim/P"/>
</dbReference>
<evidence type="ECO:0000256" key="5">
    <source>
        <dbReference type="ARBA" id="ARBA00022741"/>
    </source>
</evidence>
<evidence type="ECO:0000256" key="8">
    <source>
        <dbReference type="ARBA" id="ARBA00023012"/>
    </source>
</evidence>
<dbReference type="GO" id="GO:0005524">
    <property type="term" value="F:ATP binding"/>
    <property type="evidence" value="ECO:0007669"/>
    <property type="project" value="UniProtKB-KW"/>
</dbReference>
<protein>
    <recommendedName>
        <fullName evidence="2">histidine kinase</fullName>
        <ecNumber evidence="2">2.7.13.3</ecNumber>
    </recommendedName>
</protein>
<dbReference type="SUPFAM" id="SSF55874">
    <property type="entry name" value="ATPase domain of HSP90 chaperone/DNA topoisomerase II/histidine kinase"/>
    <property type="match status" value="1"/>
</dbReference>
<reference evidence="13 14" key="1">
    <citation type="submission" date="2018-11" db="EMBL/GenBank/DDBJ databases">
        <title>Cryobacterium sp. nov., isolated from rhizosphere soil of lettuce.</title>
        <authorList>
            <person name="Wang Y."/>
        </authorList>
    </citation>
    <scope>NUCLEOTIDE SEQUENCE [LARGE SCALE GENOMIC DNA]</scope>
    <source>
        <strain evidence="13 14">NEAU-85</strain>
    </source>
</reference>
<accession>A0A3M8L0Z7</accession>
<dbReference type="OrthoDB" id="227596at2"/>
<keyword evidence="9" id="KW-0812">Transmembrane</keyword>
<evidence type="ECO:0000256" key="1">
    <source>
        <dbReference type="ARBA" id="ARBA00000085"/>
    </source>
</evidence>
<dbReference type="InterPro" id="IPR036890">
    <property type="entry name" value="HATPase_C_sf"/>
</dbReference>
<keyword evidence="3" id="KW-0597">Phosphoprotein</keyword>
<dbReference type="Pfam" id="PF23539">
    <property type="entry name" value="DUF7134"/>
    <property type="match status" value="1"/>
</dbReference>
<comment type="catalytic activity">
    <reaction evidence="1">
        <text>ATP + protein L-histidine = ADP + protein N-phospho-L-histidine.</text>
        <dbReference type="EC" id="2.7.13.3"/>
    </reaction>
</comment>
<keyword evidence="8" id="KW-0902">Two-component regulatory system</keyword>
<feature type="transmembrane region" description="Helical" evidence="9">
    <location>
        <begin position="67"/>
        <end position="94"/>
    </location>
</feature>
<keyword evidence="7" id="KW-0067">ATP-binding</keyword>
<dbReference type="PANTHER" id="PTHR24421">
    <property type="entry name" value="NITRATE/NITRITE SENSOR PROTEIN NARX-RELATED"/>
    <property type="match status" value="1"/>
</dbReference>
<evidence type="ECO:0000259" key="12">
    <source>
        <dbReference type="Pfam" id="PF23539"/>
    </source>
</evidence>
<keyword evidence="5" id="KW-0547">Nucleotide-binding</keyword>
<dbReference type="CDD" id="cd16917">
    <property type="entry name" value="HATPase_UhpB-NarQ-NarX-like"/>
    <property type="match status" value="1"/>
</dbReference>
<evidence type="ECO:0000259" key="10">
    <source>
        <dbReference type="Pfam" id="PF02518"/>
    </source>
</evidence>
<evidence type="ECO:0000256" key="6">
    <source>
        <dbReference type="ARBA" id="ARBA00022777"/>
    </source>
</evidence>
<comment type="caution">
    <text evidence="13">The sequence shown here is derived from an EMBL/GenBank/DDBJ whole genome shotgun (WGS) entry which is preliminary data.</text>
</comment>
<dbReference type="EC" id="2.7.13.3" evidence="2"/>
<dbReference type="Pfam" id="PF07730">
    <property type="entry name" value="HisKA_3"/>
    <property type="match status" value="1"/>
</dbReference>
<keyword evidence="14" id="KW-1185">Reference proteome</keyword>
<dbReference type="InterPro" id="IPR050482">
    <property type="entry name" value="Sensor_HK_TwoCompSys"/>
</dbReference>
<evidence type="ECO:0000313" key="14">
    <source>
        <dbReference type="Proteomes" id="UP000279859"/>
    </source>
</evidence>
<dbReference type="GO" id="GO:0016020">
    <property type="term" value="C:membrane"/>
    <property type="evidence" value="ECO:0007669"/>
    <property type="project" value="InterPro"/>
</dbReference>
<dbReference type="GO" id="GO:0000155">
    <property type="term" value="F:phosphorelay sensor kinase activity"/>
    <property type="evidence" value="ECO:0007669"/>
    <property type="project" value="InterPro"/>
</dbReference>
<feature type="transmembrane region" description="Helical" evidence="9">
    <location>
        <begin position="137"/>
        <end position="162"/>
    </location>
</feature>
<dbReference type="EMBL" id="RDSR01000022">
    <property type="protein sequence ID" value="RNE58569.1"/>
    <property type="molecule type" value="Genomic_DNA"/>
</dbReference>
<evidence type="ECO:0000256" key="9">
    <source>
        <dbReference type="SAM" id="Phobius"/>
    </source>
</evidence>
<organism evidence="13 14">
    <name type="scientific">Cryobacterium tepidiphilum</name>
    <dbReference type="NCBI Taxonomy" id="2486026"/>
    <lineage>
        <taxon>Bacteria</taxon>
        <taxon>Bacillati</taxon>
        <taxon>Actinomycetota</taxon>
        <taxon>Actinomycetes</taxon>
        <taxon>Micrococcales</taxon>
        <taxon>Microbacteriaceae</taxon>
        <taxon>Cryobacterium</taxon>
    </lineage>
</organism>
<dbReference type="Gene3D" id="1.20.5.1930">
    <property type="match status" value="1"/>
</dbReference>
<keyword evidence="4" id="KW-0808">Transferase</keyword>
<feature type="transmembrane region" description="Helical" evidence="9">
    <location>
        <begin position="106"/>
        <end position="125"/>
    </location>
</feature>
<dbReference type="AlphaFoldDB" id="A0A3M8L0Z7"/>
<dbReference type="Gene3D" id="3.30.565.10">
    <property type="entry name" value="Histidine kinase-like ATPase, C-terminal domain"/>
    <property type="match status" value="1"/>
</dbReference>
<feature type="domain" description="DUF7134" evidence="12">
    <location>
        <begin position="13"/>
        <end position="164"/>
    </location>
</feature>
<evidence type="ECO:0000256" key="2">
    <source>
        <dbReference type="ARBA" id="ARBA00012438"/>
    </source>
</evidence>
<keyword evidence="6 13" id="KW-0418">Kinase</keyword>
<feature type="domain" description="Signal transduction histidine kinase subgroup 3 dimerisation and phosphoacceptor" evidence="11">
    <location>
        <begin position="194"/>
        <end position="260"/>
    </location>
</feature>
<dbReference type="Proteomes" id="UP000279859">
    <property type="component" value="Unassembled WGS sequence"/>
</dbReference>